<dbReference type="PANTHER" id="PTHR46306:SF1">
    <property type="entry name" value="BTB_POZ DOMAIN-CONTAINING PROTEIN 9"/>
    <property type="match status" value="1"/>
</dbReference>
<dbReference type="InterPro" id="IPR011333">
    <property type="entry name" value="SKP1/BTB/POZ_sf"/>
</dbReference>
<dbReference type="EMBL" id="HBUF01535996">
    <property type="protein sequence ID" value="CAG6753342.1"/>
    <property type="molecule type" value="Transcribed_RNA"/>
</dbReference>
<dbReference type="EMBL" id="HBUF01535995">
    <property type="protein sequence ID" value="CAG6753340.1"/>
    <property type="molecule type" value="Transcribed_RNA"/>
</dbReference>
<dbReference type="Pfam" id="PF07707">
    <property type="entry name" value="BACK"/>
    <property type="match status" value="1"/>
</dbReference>
<dbReference type="EMBL" id="HBUF01535998">
    <property type="protein sequence ID" value="CAG6753346.1"/>
    <property type="molecule type" value="Transcribed_RNA"/>
</dbReference>
<name>A0A8D8ZUP1_9HEMI</name>
<organism evidence="2">
    <name type="scientific">Cacopsylla melanoneura</name>
    <dbReference type="NCBI Taxonomy" id="428564"/>
    <lineage>
        <taxon>Eukaryota</taxon>
        <taxon>Metazoa</taxon>
        <taxon>Ecdysozoa</taxon>
        <taxon>Arthropoda</taxon>
        <taxon>Hexapoda</taxon>
        <taxon>Insecta</taxon>
        <taxon>Pterygota</taxon>
        <taxon>Neoptera</taxon>
        <taxon>Paraneoptera</taxon>
        <taxon>Hemiptera</taxon>
        <taxon>Sternorrhyncha</taxon>
        <taxon>Psylloidea</taxon>
        <taxon>Psyllidae</taxon>
        <taxon>Psyllinae</taxon>
        <taxon>Cacopsylla</taxon>
    </lineage>
</organism>
<accession>A0A8D8ZUP1</accession>
<evidence type="ECO:0000313" key="2">
    <source>
        <dbReference type="EMBL" id="CAG6753346.1"/>
    </source>
</evidence>
<reference evidence="2" key="1">
    <citation type="submission" date="2021-05" db="EMBL/GenBank/DDBJ databases">
        <authorList>
            <person name="Alioto T."/>
            <person name="Alioto T."/>
            <person name="Gomez Garrido J."/>
        </authorList>
    </citation>
    <scope>NUCLEOTIDE SEQUENCE</scope>
</reference>
<dbReference type="PROSITE" id="PS50097">
    <property type="entry name" value="BTB"/>
    <property type="match status" value="1"/>
</dbReference>
<sequence length="482" mass="55024">MTLKMVNGKLLFNYCEHDILKTMYNNEDFCDMAFIVDSTRIPVNRAIISAASSVFKTMLLGSFQDAKSKEIPIPDVSKESFEHFIKYIYGTGMQIDSLKLKEILDLVKLSHCYDLQNLFAALKTYLSHLDLTKLQKIMFSASSSVKLMNTANTYYMHDLYNKIFAVIQSSSTSLTNFMNDPKFVDLSLPVLSDLVQSDYSNTDEIVILKAVLRWIESNNVSIDDKINGNITDNGYELPPDSTIAHESDAIVSKDVKPNVNIVEALLKQIRLTWISLPLYLSFSKDPLFKKYGHILDPSDLCEKYACKPRKQLHYRRFRLKCDNYRSRIDQASSYYGSGHKLFTSSTDVKNDKFTLEVLISSTNNRNELVFKLVLDKIKCATVTTEHVPSNTIEYSLVLKSYNPFKSDHIIVDRETHSLGSTQSPKCIHCYPTPQKLVSTTKWSTTFLDSHPDYVENNSFKLEAVIQYIDHPEISESAIKEAE</sequence>
<dbReference type="AlphaFoldDB" id="A0A8D8ZUP1"/>
<feature type="domain" description="BTB" evidence="1">
    <location>
        <begin position="30"/>
        <end position="97"/>
    </location>
</feature>
<dbReference type="GO" id="GO:0005737">
    <property type="term" value="C:cytoplasm"/>
    <property type="evidence" value="ECO:0007669"/>
    <property type="project" value="TreeGrafter"/>
</dbReference>
<dbReference type="EMBL" id="HBUF01535999">
    <property type="protein sequence ID" value="CAG6753348.1"/>
    <property type="molecule type" value="Transcribed_RNA"/>
</dbReference>
<dbReference type="InterPro" id="IPR052407">
    <property type="entry name" value="BTB_POZ_domain_cont_9"/>
</dbReference>
<dbReference type="InterPro" id="IPR011705">
    <property type="entry name" value="BACK"/>
</dbReference>
<dbReference type="Gene3D" id="3.30.710.10">
    <property type="entry name" value="Potassium Channel Kv1.1, Chain A"/>
    <property type="match status" value="1"/>
</dbReference>
<dbReference type="InterPro" id="IPR000210">
    <property type="entry name" value="BTB/POZ_dom"/>
</dbReference>
<dbReference type="SMART" id="SM00225">
    <property type="entry name" value="BTB"/>
    <property type="match status" value="1"/>
</dbReference>
<dbReference type="SUPFAM" id="SSF54695">
    <property type="entry name" value="POZ domain"/>
    <property type="match status" value="1"/>
</dbReference>
<evidence type="ECO:0000259" key="1">
    <source>
        <dbReference type="PROSITE" id="PS50097"/>
    </source>
</evidence>
<dbReference type="PANTHER" id="PTHR46306">
    <property type="entry name" value="BTB/POZ DOMAIN-CONTAINING PROTEIN 9"/>
    <property type="match status" value="1"/>
</dbReference>
<protein>
    <submittedName>
        <fullName evidence="2">BTB/POZ domain-containing protein 6</fullName>
    </submittedName>
</protein>
<dbReference type="Gene3D" id="1.25.40.420">
    <property type="match status" value="1"/>
</dbReference>
<proteinExistence type="predicted"/>
<dbReference type="Pfam" id="PF00651">
    <property type="entry name" value="BTB"/>
    <property type="match status" value="1"/>
</dbReference>